<dbReference type="GO" id="GO:0016616">
    <property type="term" value="F:oxidoreductase activity, acting on the CH-OH group of donors, NAD or NADP as acceptor"/>
    <property type="evidence" value="ECO:0007669"/>
    <property type="project" value="UniProtKB-ARBA"/>
</dbReference>
<dbReference type="PRINTS" id="PR00081">
    <property type="entry name" value="GDHRDH"/>
</dbReference>
<evidence type="ECO:0000256" key="2">
    <source>
        <dbReference type="ARBA" id="ARBA00023002"/>
    </source>
</evidence>
<dbReference type="PANTHER" id="PTHR43115:SF4">
    <property type="entry name" value="DEHYDROGENASE_REDUCTASE SDR FAMILY MEMBER 11"/>
    <property type="match status" value="1"/>
</dbReference>
<keyword evidence="2" id="KW-0560">Oxidoreductase</keyword>
<dbReference type="InterPro" id="IPR020904">
    <property type="entry name" value="Sc_DH/Rdtase_CS"/>
</dbReference>
<dbReference type="PRINTS" id="PR00080">
    <property type="entry name" value="SDRFAMILY"/>
</dbReference>
<comment type="similarity">
    <text evidence="1 3">Belongs to the short-chain dehydrogenases/reductases (SDR) family.</text>
</comment>
<dbReference type="SUPFAM" id="SSF51735">
    <property type="entry name" value="NAD(P)-binding Rossmann-fold domains"/>
    <property type="match status" value="1"/>
</dbReference>
<name>A0A9X3NEA9_9ACTN</name>
<gene>
    <name evidence="4" type="ORF">OJ997_29625</name>
</gene>
<dbReference type="Gene3D" id="3.40.50.720">
    <property type="entry name" value="NAD(P)-binding Rossmann-like Domain"/>
    <property type="match status" value="1"/>
</dbReference>
<reference evidence="4" key="1">
    <citation type="submission" date="2022-10" db="EMBL/GenBank/DDBJ databases">
        <title>The WGS of Solirubrobacter phytolaccae KCTC 29190.</title>
        <authorList>
            <person name="Jiang Z."/>
        </authorList>
    </citation>
    <scope>NUCLEOTIDE SEQUENCE</scope>
    <source>
        <strain evidence="4">KCTC 29190</strain>
    </source>
</reference>
<organism evidence="4 5">
    <name type="scientific">Solirubrobacter phytolaccae</name>
    <dbReference type="NCBI Taxonomy" id="1404360"/>
    <lineage>
        <taxon>Bacteria</taxon>
        <taxon>Bacillati</taxon>
        <taxon>Actinomycetota</taxon>
        <taxon>Thermoleophilia</taxon>
        <taxon>Solirubrobacterales</taxon>
        <taxon>Solirubrobacteraceae</taxon>
        <taxon>Solirubrobacter</taxon>
    </lineage>
</organism>
<evidence type="ECO:0000313" key="4">
    <source>
        <dbReference type="EMBL" id="MDA0184501.1"/>
    </source>
</evidence>
<evidence type="ECO:0000313" key="5">
    <source>
        <dbReference type="Proteomes" id="UP001147653"/>
    </source>
</evidence>
<evidence type="ECO:0000256" key="1">
    <source>
        <dbReference type="ARBA" id="ARBA00006484"/>
    </source>
</evidence>
<proteinExistence type="inferred from homology"/>
<dbReference type="EMBL" id="JAPDDP010000077">
    <property type="protein sequence ID" value="MDA0184501.1"/>
    <property type="molecule type" value="Genomic_DNA"/>
</dbReference>
<dbReference type="RefSeq" id="WP_270028955.1">
    <property type="nucleotide sequence ID" value="NZ_JAPDDP010000077.1"/>
</dbReference>
<comment type="caution">
    <text evidence="4">The sequence shown here is derived from an EMBL/GenBank/DDBJ whole genome shotgun (WGS) entry which is preliminary data.</text>
</comment>
<keyword evidence="5" id="KW-1185">Reference proteome</keyword>
<evidence type="ECO:0000256" key="3">
    <source>
        <dbReference type="RuleBase" id="RU000363"/>
    </source>
</evidence>
<dbReference type="PROSITE" id="PS00061">
    <property type="entry name" value="ADH_SHORT"/>
    <property type="match status" value="1"/>
</dbReference>
<dbReference type="Proteomes" id="UP001147653">
    <property type="component" value="Unassembled WGS sequence"/>
</dbReference>
<dbReference type="FunFam" id="3.40.50.720:FF:000047">
    <property type="entry name" value="NADP-dependent L-serine/L-allo-threonine dehydrogenase"/>
    <property type="match status" value="1"/>
</dbReference>
<protein>
    <submittedName>
        <fullName evidence="4">SDR family oxidoreductase</fullName>
    </submittedName>
</protein>
<accession>A0A9X3NEA9</accession>
<dbReference type="InterPro" id="IPR036291">
    <property type="entry name" value="NAD(P)-bd_dom_sf"/>
</dbReference>
<dbReference type="PANTHER" id="PTHR43115">
    <property type="entry name" value="DEHYDROGENASE/REDUCTASE SDR FAMILY MEMBER 11"/>
    <property type="match status" value="1"/>
</dbReference>
<dbReference type="AlphaFoldDB" id="A0A9X3NEA9"/>
<sequence>MSTNLNLEGRVAVVTGASSGIGATTARQLAAAGAKVAAVARRADRLQQLGDVLPVAADVSDPTALQRVADTVHEQLGRVDLVVANAGVMLGAPFETADVDEWERMIDVNLRGLIRTGRTFADDLLAAAADGRPADLVHVGSVGGHLAFPNYGVYCATKAAVAHLTRNLRTELGPRGVRVKTIEPGVVATELGDDMTDPAGKAVLDQLREMRTLDATDIADAILYATAAPAHVNVAELIVVPTAQG</sequence>
<dbReference type="Pfam" id="PF00106">
    <property type="entry name" value="adh_short"/>
    <property type="match status" value="1"/>
</dbReference>
<dbReference type="InterPro" id="IPR002347">
    <property type="entry name" value="SDR_fam"/>
</dbReference>